<dbReference type="InterPro" id="IPR041411">
    <property type="entry name" value="Ldi"/>
</dbReference>
<proteinExistence type="predicted"/>
<gene>
    <name evidence="2" type="ORF">EURHEDRAFT_377718</name>
</gene>
<dbReference type="AlphaFoldDB" id="A0A017SDV0"/>
<dbReference type="Pfam" id="PF18566">
    <property type="entry name" value="Ldi"/>
    <property type="match status" value="1"/>
</dbReference>
<protein>
    <recommendedName>
        <fullName evidence="1">Linalool dehydratase/isomerase domain-containing protein</fullName>
    </recommendedName>
</protein>
<evidence type="ECO:0000313" key="2">
    <source>
        <dbReference type="EMBL" id="EYE95183.1"/>
    </source>
</evidence>
<accession>A0A017SDV0</accession>
<evidence type="ECO:0000313" key="3">
    <source>
        <dbReference type="Proteomes" id="UP000019804"/>
    </source>
</evidence>
<dbReference type="STRING" id="1388766.A0A017SDV0"/>
<dbReference type="OrthoDB" id="9979195at2759"/>
<dbReference type="GeneID" id="63694121"/>
<name>A0A017SDV0_ASPRC</name>
<feature type="domain" description="Linalool dehydratase/isomerase" evidence="1">
    <location>
        <begin position="1"/>
        <end position="100"/>
    </location>
</feature>
<keyword evidence="3" id="KW-1185">Reference proteome</keyword>
<dbReference type="RefSeq" id="XP_040638871.1">
    <property type="nucleotide sequence ID" value="XM_040778997.1"/>
</dbReference>
<organism evidence="2 3">
    <name type="scientific">Aspergillus ruber (strain CBS 135680)</name>
    <dbReference type="NCBI Taxonomy" id="1388766"/>
    <lineage>
        <taxon>Eukaryota</taxon>
        <taxon>Fungi</taxon>
        <taxon>Dikarya</taxon>
        <taxon>Ascomycota</taxon>
        <taxon>Pezizomycotina</taxon>
        <taxon>Eurotiomycetes</taxon>
        <taxon>Eurotiomycetidae</taxon>
        <taxon>Eurotiales</taxon>
        <taxon>Aspergillaceae</taxon>
        <taxon>Aspergillus</taxon>
        <taxon>Aspergillus subgen. Aspergillus</taxon>
    </lineage>
</organism>
<evidence type="ECO:0000259" key="1">
    <source>
        <dbReference type="Pfam" id="PF18566"/>
    </source>
</evidence>
<dbReference type="EMBL" id="KK088423">
    <property type="protein sequence ID" value="EYE95183.1"/>
    <property type="molecule type" value="Genomic_DNA"/>
</dbReference>
<sequence>MLRREVWGYWYLTPPSGIRVDPDLSELRKPWADPVARENNMYSGHLLLMTSLYAMPFGGDVFEQAGSLSFHWNPLFWGMGDETFAYDNRSLQDAIIVEWKGMTGLVFRAAAFMNTWNSEFVRSGINNHAFGFVIDIAGEVKL</sequence>
<dbReference type="HOGENOM" id="CLU_1815405_0_0_1"/>
<dbReference type="Proteomes" id="UP000019804">
    <property type="component" value="Unassembled WGS sequence"/>
</dbReference>
<reference evidence="3" key="1">
    <citation type="journal article" date="2014" name="Nat. Commun.">
        <title>Genomic adaptations of the halophilic Dead Sea filamentous fungus Eurotium rubrum.</title>
        <authorList>
            <person name="Kis-Papo T."/>
            <person name="Weig A.R."/>
            <person name="Riley R."/>
            <person name="Persoh D."/>
            <person name="Salamov A."/>
            <person name="Sun H."/>
            <person name="Lipzen A."/>
            <person name="Wasser S.P."/>
            <person name="Rambold G."/>
            <person name="Grigoriev I.V."/>
            <person name="Nevo E."/>
        </authorList>
    </citation>
    <scope>NUCLEOTIDE SEQUENCE [LARGE SCALE GENOMIC DNA]</scope>
    <source>
        <strain evidence="3">CBS 135680</strain>
    </source>
</reference>